<keyword evidence="2" id="KW-1185">Reference proteome</keyword>
<name>A0ABW7TMI1_9NOCA</name>
<proteinExistence type="predicted"/>
<dbReference type="GeneID" id="93503988"/>
<protein>
    <submittedName>
        <fullName evidence="1">Uncharacterized protein</fullName>
    </submittedName>
</protein>
<dbReference type="EMBL" id="JBIRUQ010000002">
    <property type="protein sequence ID" value="MFI1460858.1"/>
    <property type="molecule type" value="Genomic_DNA"/>
</dbReference>
<gene>
    <name evidence="1" type="ORF">ACH4WX_09040</name>
</gene>
<evidence type="ECO:0000313" key="2">
    <source>
        <dbReference type="Proteomes" id="UP001611263"/>
    </source>
</evidence>
<organism evidence="1 2">
    <name type="scientific">Nocardia carnea</name>
    <dbReference type="NCBI Taxonomy" id="37328"/>
    <lineage>
        <taxon>Bacteria</taxon>
        <taxon>Bacillati</taxon>
        <taxon>Actinomycetota</taxon>
        <taxon>Actinomycetes</taxon>
        <taxon>Mycobacteriales</taxon>
        <taxon>Nocardiaceae</taxon>
        <taxon>Nocardia</taxon>
    </lineage>
</organism>
<sequence length="93" mass="9910">MNTDRSSANSAERRVRTQVDAADLHRLLEAGPDSCLVLSEGRMQIHEASPRDGDGLVVVTRADLIAQLGDSPAENDLITQAALLDSEVRSLGA</sequence>
<evidence type="ECO:0000313" key="1">
    <source>
        <dbReference type="EMBL" id="MFI1460858.1"/>
    </source>
</evidence>
<dbReference type="Proteomes" id="UP001611263">
    <property type="component" value="Unassembled WGS sequence"/>
</dbReference>
<dbReference type="RefSeq" id="WP_033245940.1">
    <property type="nucleotide sequence ID" value="NZ_JBIRUQ010000002.1"/>
</dbReference>
<accession>A0ABW7TMI1</accession>
<reference evidence="1 2" key="1">
    <citation type="submission" date="2024-10" db="EMBL/GenBank/DDBJ databases">
        <title>The Natural Products Discovery Center: Release of the First 8490 Sequenced Strains for Exploring Actinobacteria Biosynthetic Diversity.</title>
        <authorList>
            <person name="Kalkreuter E."/>
            <person name="Kautsar S.A."/>
            <person name="Yang D."/>
            <person name="Bader C.D."/>
            <person name="Teijaro C.N."/>
            <person name="Fluegel L."/>
            <person name="Davis C.M."/>
            <person name="Simpson J.R."/>
            <person name="Lauterbach L."/>
            <person name="Steele A.D."/>
            <person name="Gui C."/>
            <person name="Meng S."/>
            <person name="Li G."/>
            <person name="Viehrig K."/>
            <person name="Ye F."/>
            <person name="Su P."/>
            <person name="Kiefer A.F."/>
            <person name="Nichols A."/>
            <person name="Cepeda A.J."/>
            <person name="Yan W."/>
            <person name="Fan B."/>
            <person name="Jiang Y."/>
            <person name="Adhikari A."/>
            <person name="Zheng C.-J."/>
            <person name="Schuster L."/>
            <person name="Cowan T.M."/>
            <person name="Smanski M.J."/>
            <person name="Chevrette M.G."/>
            <person name="De Carvalho L.P.S."/>
            <person name="Shen B."/>
        </authorList>
    </citation>
    <scope>NUCLEOTIDE SEQUENCE [LARGE SCALE GENOMIC DNA]</scope>
    <source>
        <strain evidence="1 2">NPDC020568</strain>
    </source>
</reference>
<comment type="caution">
    <text evidence="1">The sequence shown here is derived from an EMBL/GenBank/DDBJ whole genome shotgun (WGS) entry which is preliminary data.</text>
</comment>